<dbReference type="AlphaFoldDB" id="A0A840J867"/>
<evidence type="ECO:0000259" key="5">
    <source>
        <dbReference type="Pfam" id="PF07992"/>
    </source>
</evidence>
<evidence type="ECO:0000256" key="2">
    <source>
        <dbReference type="ARBA" id="ARBA00022630"/>
    </source>
</evidence>
<proteinExistence type="predicted"/>
<dbReference type="RefSeq" id="WP_184784083.1">
    <property type="nucleotide sequence ID" value="NZ_JACHMG010000001.1"/>
</dbReference>
<dbReference type="PRINTS" id="PR00368">
    <property type="entry name" value="FADPNR"/>
</dbReference>
<dbReference type="Proteomes" id="UP000581769">
    <property type="component" value="Unassembled WGS sequence"/>
</dbReference>
<accession>A0A840J867</accession>
<keyword evidence="2" id="KW-0285">Flavoprotein</keyword>
<feature type="domain" description="FAD/NAD(P)-binding" evidence="5">
    <location>
        <begin position="5"/>
        <end position="301"/>
    </location>
</feature>
<dbReference type="SUPFAM" id="SSF55424">
    <property type="entry name" value="FAD/NAD-linked reductases, dimerisation (C-terminal) domain"/>
    <property type="match status" value="1"/>
</dbReference>
<sequence>MTTEDVVVVGASVAGVRFAQTLRRRDFRGRIRLMDADPGLPYDKPPLSKEVLTANGSVEPASLVEADQLAALRIELIRGCHAQALDIAGRTLRTSYGTLAFGTAVIATGATARRLDLFTGMAGVHYLRSRTDAASLRRTLETTRRLVVVGGGFIGGEVASSARKRGIDVTIVEAAPRLFSRVLPVKVADEAAALHQANGVALRFGTTVVEAHGKGRVEHLVLSDGSTLDADAVVVGVGTHPATGWLTGSGLHLDDGVVCEPDLSARGAEGVFAIGDVARWHDLVTGSHHRLEHWTAAREQAALVASNLASGRRKPFSTVGYVWSDQHGVHIQHAGGSGSRTTVERAGGRGRLFLHHDETGPVGATGFDAQHAFTAIRLKLAQRLAAAN</sequence>
<dbReference type="Gene3D" id="3.30.390.30">
    <property type="match status" value="1"/>
</dbReference>
<dbReference type="PANTHER" id="PTHR43557:SF2">
    <property type="entry name" value="RIESKE DOMAIN-CONTAINING PROTEIN-RELATED"/>
    <property type="match status" value="1"/>
</dbReference>
<keyword evidence="3" id="KW-0274">FAD</keyword>
<dbReference type="InterPro" id="IPR050446">
    <property type="entry name" value="FAD-oxidoreductase/Apoptosis"/>
</dbReference>
<comment type="caution">
    <text evidence="6">The sequence shown here is derived from an EMBL/GenBank/DDBJ whole genome shotgun (WGS) entry which is preliminary data.</text>
</comment>
<dbReference type="InterPro" id="IPR016156">
    <property type="entry name" value="FAD/NAD-linked_Rdtase_dimer_sf"/>
</dbReference>
<evidence type="ECO:0000256" key="3">
    <source>
        <dbReference type="ARBA" id="ARBA00022827"/>
    </source>
</evidence>
<comment type="cofactor">
    <cofactor evidence="1">
        <name>FAD</name>
        <dbReference type="ChEBI" id="CHEBI:57692"/>
    </cofactor>
</comment>
<evidence type="ECO:0000313" key="6">
    <source>
        <dbReference type="EMBL" id="MBB4689567.1"/>
    </source>
</evidence>
<keyword evidence="7" id="KW-1185">Reference proteome</keyword>
<evidence type="ECO:0000256" key="4">
    <source>
        <dbReference type="ARBA" id="ARBA00023002"/>
    </source>
</evidence>
<dbReference type="Pfam" id="PF07992">
    <property type="entry name" value="Pyr_redox_2"/>
    <property type="match status" value="1"/>
</dbReference>
<name>A0A840J867_9PSEU</name>
<dbReference type="InterPro" id="IPR023753">
    <property type="entry name" value="FAD/NAD-binding_dom"/>
</dbReference>
<dbReference type="GO" id="GO:0016651">
    <property type="term" value="F:oxidoreductase activity, acting on NAD(P)H"/>
    <property type="evidence" value="ECO:0007669"/>
    <property type="project" value="TreeGrafter"/>
</dbReference>
<keyword evidence="4" id="KW-0560">Oxidoreductase</keyword>
<organism evidence="6 7">
    <name type="scientific">Amycolatopsis jiangsuensis</name>
    <dbReference type="NCBI Taxonomy" id="1181879"/>
    <lineage>
        <taxon>Bacteria</taxon>
        <taxon>Bacillati</taxon>
        <taxon>Actinomycetota</taxon>
        <taxon>Actinomycetes</taxon>
        <taxon>Pseudonocardiales</taxon>
        <taxon>Pseudonocardiaceae</taxon>
        <taxon>Amycolatopsis</taxon>
    </lineage>
</organism>
<dbReference type="Gene3D" id="3.50.50.60">
    <property type="entry name" value="FAD/NAD(P)-binding domain"/>
    <property type="match status" value="2"/>
</dbReference>
<dbReference type="GO" id="GO:0005737">
    <property type="term" value="C:cytoplasm"/>
    <property type="evidence" value="ECO:0007669"/>
    <property type="project" value="TreeGrafter"/>
</dbReference>
<dbReference type="EMBL" id="JACHMG010000001">
    <property type="protein sequence ID" value="MBB4689567.1"/>
    <property type="molecule type" value="Genomic_DNA"/>
</dbReference>
<dbReference type="InterPro" id="IPR036188">
    <property type="entry name" value="FAD/NAD-bd_sf"/>
</dbReference>
<evidence type="ECO:0000313" key="7">
    <source>
        <dbReference type="Proteomes" id="UP000581769"/>
    </source>
</evidence>
<dbReference type="PRINTS" id="PR00411">
    <property type="entry name" value="PNDRDTASEI"/>
</dbReference>
<reference evidence="6 7" key="1">
    <citation type="submission" date="2020-08" db="EMBL/GenBank/DDBJ databases">
        <title>Sequencing the genomes of 1000 actinobacteria strains.</title>
        <authorList>
            <person name="Klenk H.-P."/>
        </authorList>
    </citation>
    <scope>NUCLEOTIDE SEQUENCE [LARGE SCALE GENOMIC DNA]</scope>
    <source>
        <strain evidence="6 7">DSM 45859</strain>
    </source>
</reference>
<dbReference type="SUPFAM" id="SSF51905">
    <property type="entry name" value="FAD/NAD(P)-binding domain"/>
    <property type="match status" value="2"/>
</dbReference>
<gene>
    <name evidence="6" type="ORF">BJY18_007052</name>
</gene>
<dbReference type="PANTHER" id="PTHR43557">
    <property type="entry name" value="APOPTOSIS-INDUCING FACTOR 1"/>
    <property type="match status" value="1"/>
</dbReference>
<evidence type="ECO:0000256" key="1">
    <source>
        <dbReference type="ARBA" id="ARBA00001974"/>
    </source>
</evidence>
<protein>
    <submittedName>
        <fullName evidence="6">NADPH-dependent 2,4-dienoyl-CoA reductase/sulfur reductase-like enzyme</fullName>
    </submittedName>
</protein>